<dbReference type="CDD" id="cd02227">
    <property type="entry name" value="cupin_TM1112-like"/>
    <property type="match status" value="1"/>
</dbReference>
<organism evidence="3 4">
    <name type="scientific">Paenirhodobacter hankyongi</name>
    <dbReference type="NCBI Taxonomy" id="2294033"/>
    <lineage>
        <taxon>Bacteria</taxon>
        <taxon>Pseudomonadati</taxon>
        <taxon>Pseudomonadota</taxon>
        <taxon>Alphaproteobacteria</taxon>
        <taxon>Rhodobacterales</taxon>
        <taxon>Rhodobacter group</taxon>
        <taxon>Paenirhodobacter</taxon>
    </lineage>
</organism>
<evidence type="ECO:0000313" key="3">
    <source>
        <dbReference type="EMBL" id="RLL72753.1"/>
    </source>
</evidence>
<reference evidence="3 4" key="1">
    <citation type="submission" date="2018-10" db="EMBL/GenBank/DDBJ databases">
        <title>Rhodobacter sp . BO-81.</title>
        <authorList>
            <person name="Im W.T."/>
        </authorList>
    </citation>
    <scope>NUCLEOTIDE SEQUENCE [LARGE SCALE GENOMIC DNA]</scope>
    <source>
        <strain evidence="3 4">BO-81</strain>
    </source>
</reference>
<dbReference type="Gene3D" id="2.60.120.10">
    <property type="entry name" value="Jelly Rolls"/>
    <property type="match status" value="1"/>
</dbReference>
<dbReference type="InterPro" id="IPR008579">
    <property type="entry name" value="UGlyAH_Cupin_dom"/>
</dbReference>
<dbReference type="EMBL" id="RCHI01000001">
    <property type="protein sequence ID" value="RLL72753.1"/>
    <property type="molecule type" value="Genomic_DNA"/>
</dbReference>
<dbReference type="PANTHER" id="PTHR40943:SF1">
    <property type="entry name" value="CYTOPLASMIC PROTEIN"/>
    <property type="match status" value="1"/>
</dbReference>
<dbReference type="Pfam" id="PF05899">
    <property type="entry name" value="Cupin_3"/>
    <property type="match status" value="1"/>
</dbReference>
<protein>
    <submittedName>
        <fullName evidence="3">Cupin domain-containing protein</fullName>
    </submittedName>
</protein>
<evidence type="ECO:0000259" key="2">
    <source>
        <dbReference type="Pfam" id="PF05899"/>
    </source>
</evidence>
<accession>A0A421BWN9</accession>
<evidence type="ECO:0000256" key="1">
    <source>
        <dbReference type="SAM" id="MobiDB-lite"/>
    </source>
</evidence>
<feature type="region of interest" description="Disordered" evidence="1">
    <location>
        <begin position="1"/>
        <end position="27"/>
    </location>
</feature>
<feature type="domain" description="(S)-ureidoglycine aminohydrolase cupin" evidence="2">
    <location>
        <begin position="37"/>
        <end position="108"/>
    </location>
</feature>
<dbReference type="RefSeq" id="WP_121530120.1">
    <property type="nucleotide sequence ID" value="NZ_RCHI01000001.1"/>
</dbReference>
<dbReference type="InterPro" id="IPR011051">
    <property type="entry name" value="RmlC_Cupin_sf"/>
</dbReference>
<comment type="caution">
    <text evidence="3">The sequence shown here is derived from an EMBL/GenBank/DDBJ whole genome shotgun (WGS) entry which is preliminary data.</text>
</comment>
<keyword evidence="4" id="KW-1185">Reference proteome</keyword>
<proteinExistence type="predicted"/>
<feature type="compositionally biased region" description="Low complexity" evidence="1">
    <location>
        <begin position="1"/>
        <end position="13"/>
    </location>
</feature>
<dbReference type="AlphaFoldDB" id="A0A421BWN9"/>
<dbReference type="Proteomes" id="UP000279673">
    <property type="component" value="Unassembled WGS sequence"/>
</dbReference>
<sequence>MLLEALTPAAAEPEVTRPDPEKLVEGDPVHTTWNVEDDNGLYCGIWQSTPGAWRAVYEEWEYCRILTGRAVIEGDDGSRLEVGPGDAFVLRPGFSGIWRVLETLRKDYVILYR</sequence>
<evidence type="ECO:0000313" key="4">
    <source>
        <dbReference type="Proteomes" id="UP000279673"/>
    </source>
</evidence>
<dbReference type="InterPro" id="IPR014710">
    <property type="entry name" value="RmlC-like_jellyroll"/>
</dbReference>
<gene>
    <name evidence="3" type="ORF">DYS74_00035</name>
</gene>
<feature type="compositionally biased region" description="Basic and acidic residues" evidence="1">
    <location>
        <begin position="14"/>
        <end position="27"/>
    </location>
</feature>
<dbReference type="PANTHER" id="PTHR40943">
    <property type="entry name" value="CYTOPLASMIC PROTEIN-RELATED"/>
    <property type="match status" value="1"/>
</dbReference>
<dbReference type="SUPFAM" id="SSF51182">
    <property type="entry name" value="RmlC-like cupins"/>
    <property type="match status" value="1"/>
</dbReference>
<name>A0A421BWN9_9RHOB</name>